<evidence type="ECO:0000313" key="3">
    <source>
        <dbReference type="EMBL" id="KAK1759844.1"/>
    </source>
</evidence>
<organism evidence="3 4">
    <name type="scientific">Echria macrotheca</name>
    <dbReference type="NCBI Taxonomy" id="438768"/>
    <lineage>
        <taxon>Eukaryota</taxon>
        <taxon>Fungi</taxon>
        <taxon>Dikarya</taxon>
        <taxon>Ascomycota</taxon>
        <taxon>Pezizomycotina</taxon>
        <taxon>Sordariomycetes</taxon>
        <taxon>Sordariomycetidae</taxon>
        <taxon>Sordariales</taxon>
        <taxon>Schizotheciaceae</taxon>
        <taxon>Echria</taxon>
    </lineage>
</organism>
<evidence type="ECO:0000256" key="2">
    <source>
        <dbReference type="SAM" id="Phobius"/>
    </source>
</evidence>
<keyword evidence="2" id="KW-1133">Transmembrane helix</keyword>
<proteinExistence type="predicted"/>
<keyword evidence="2" id="KW-0472">Membrane</keyword>
<feature type="transmembrane region" description="Helical" evidence="2">
    <location>
        <begin position="58"/>
        <end position="77"/>
    </location>
</feature>
<comment type="caution">
    <text evidence="3">The sequence shown here is derived from an EMBL/GenBank/DDBJ whole genome shotgun (WGS) entry which is preliminary data.</text>
</comment>
<gene>
    <name evidence="3" type="ORF">QBC47DRAFT_373170</name>
</gene>
<evidence type="ECO:0000256" key="1">
    <source>
        <dbReference type="SAM" id="MobiDB-lite"/>
    </source>
</evidence>
<name>A0AAJ0BML9_9PEZI</name>
<sequence>MSAVRTSAMRAALRPVRALPGGQARLATTGPTKPADGAEIKGTAKTYNKDGTNPNKNLIYIGAGALALGGVYAMFMAKPEKVAETAKKTDPGAVAHQRAEGSQR</sequence>
<reference evidence="3" key="1">
    <citation type="submission" date="2023-06" db="EMBL/GenBank/DDBJ databases">
        <title>Genome-scale phylogeny and comparative genomics of the fungal order Sordariales.</title>
        <authorList>
            <consortium name="Lawrence Berkeley National Laboratory"/>
            <person name="Hensen N."/>
            <person name="Bonometti L."/>
            <person name="Westerberg I."/>
            <person name="Brannstrom I.O."/>
            <person name="Guillou S."/>
            <person name="Cros-Aarteil S."/>
            <person name="Calhoun S."/>
            <person name="Haridas S."/>
            <person name="Kuo A."/>
            <person name="Mondo S."/>
            <person name="Pangilinan J."/>
            <person name="Riley R."/>
            <person name="Labutti K."/>
            <person name="Andreopoulos B."/>
            <person name="Lipzen A."/>
            <person name="Chen C."/>
            <person name="Yanf M."/>
            <person name="Daum C."/>
            <person name="Ng V."/>
            <person name="Clum A."/>
            <person name="Steindorff A."/>
            <person name="Ohm R."/>
            <person name="Martin F."/>
            <person name="Silar P."/>
            <person name="Natvig D."/>
            <person name="Lalanne C."/>
            <person name="Gautier V."/>
            <person name="Ament-Velasquez S.L."/>
            <person name="Kruys A."/>
            <person name="Hutchinson M.I."/>
            <person name="Powell A.J."/>
            <person name="Barry K."/>
            <person name="Miller A.N."/>
            <person name="Grigoriev I.V."/>
            <person name="Debuchy R."/>
            <person name="Gladieux P."/>
            <person name="Thoren M.H."/>
            <person name="Johannesson H."/>
        </authorList>
    </citation>
    <scope>NUCLEOTIDE SEQUENCE</scope>
    <source>
        <strain evidence="3">PSN4</strain>
    </source>
</reference>
<keyword evidence="4" id="KW-1185">Reference proteome</keyword>
<accession>A0AAJ0BML9</accession>
<dbReference type="Proteomes" id="UP001239445">
    <property type="component" value="Unassembled WGS sequence"/>
</dbReference>
<keyword evidence="2" id="KW-0812">Transmembrane</keyword>
<feature type="region of interest" description="Disordered" evidence="1">
    <location>
        <begin position="83"/>
        <end position="104"/>
    </location>
</feature>
<evidence type="ECO:0000313" key="4">
    <source>
        <dbReference type="Proteomes" id="UP001239445"/>
    </source>
</evidence>
<protein>
    <submittedName>
        <fullName evidence="3">Uncharacterized protein</fullName>
    </submittedName>
</protein>
<dbReference type="EMBL" id="MU839828">
    <property type="protein sequence ID" value="KAK1759844.1"/>
    <property type="molecule type" value="Genomic_DNA"/>
</dbReference>
<dbReference type="AlphaFoldDB" id="A0AAJ0BML9"/>